<protein>
    <recommendedName>
        <fullName evidence="10">Dual oxidase maturation factor 1</fullName>
    </recommendedName>
</protein>
<organism evidence="8 9">
    <name type="scientific">Parthenolecanium corni</name>
    <dbReference type="NCBI Taxonomy" id="536013"/>
    <lineage>
        <taxon>Eukaryota</taxon>
        <taxon>Metazoa</taxon>
        <taxon>Ecdysozoa</taxon>
        <taxon>Arthropoda</taxon>
        <taxon>Hexapoda</taxon>
        <taxon>Insecta</taxon>
        <taxon>Pterygota</taxon>
        <taxon>Neoptera</taxon>
        <taxon>Paraneoptera</taxon>
        <taxon>Hemiptera</taxon>
        <taxon>Sternorrhyncha</taxon>
        <taxon>Coccoidea</taxon>
        <taxon>Coccidae</taxon>
        <taxon>Parthenolecanium</taxon>
    </lineage>
</organism>
<feature type="transmembrane region" description="Helical" evidence="7">
    <location>
        <begin position="255"/>
        <end position="281"/>
    </location>
</feature>
<gene>
    <name evidence="8" type="ORF">V9T40_008070</name>
</gene>
<dbReference type="EMBL" id="JBBCAQ010000008">
    <property type="protein sequence ID" value="KAK7602481.1"/>
    <property type="molecule type" value="Genomic_DNA"/>
</dbReference>
<feature type="transmembrane region" description="Helical" evidence="7">
    <location>
        <begin position="27"/>
        <end position="49"/>
    </location>
</feature>
<keyword evidence="4 7" id="KW-1133">Transmembrane helix</keyword>
<evidence type="ECO:0000256" key="1">
    <source>
        <dbReference type="ARBA" id="ARBA00004141"/>
    </source>
</evidence>
<reference evidence="8 9" key="1">
    <citation type="submission" date="2024-03" db="EMBL/GenBank/DDBJ databases">
        <title>Adaptation during the transition from Ophiocordyceps entomopathogen to insect associate is accompanied by gene loss and intensified selection.</title>
        <authorList>
            <person name="Ward C.M."/>
            <person name="Onetto C.A."/>
            <person name="Borneman A.R."/>
        </authorList>
    </citation>
    <scope>NUCLEOTIDE SEQUENCE [LARGE SCALE GENOMIC DNA]</scope>
    <source>
        <strain evidence="8">AWRI1</strain>
        <tissue evidence="8">Single Adult Female</tissue>
    </source>
</reference>
<dbReference type="GO" id="GO:0015031">
    <property type="term" value="P:protein transport"/>
    <property type="evidence" value="ECO:0007669"/>
    <property type="project" value="InterPro"/>
</dbReference>
<dbReference type="AlphaFoldDB" id="A0AAN9Y7Z8"/>
<evidence type="ECO:0000256" key="6">
    <source>
        <dbReference type="ARBA" id="ARBA00023180"/>
    </source>
</evidence>
<evidence type="ECO:0000313" key="9">
    <source>
        <dbReference type="Proteomes" id="UP001367676"/>
    </source>
</evidence>
<evidence type="ECO:0000313" key="8">
    <source>
        <dbReference type="EMBL" id="KAK7602481.1"/>
    </source>
</evidence>
<feature type="transmembrane region" description="Helical" evidence="7">
    <location>
        <begin position="189"/>
        <end position="208"/>
    </location>
</feature>
<evidence type="ECO:0000256" key="5">
    <source>
        <dbReference type="ARBA" id="ARBA00023136"/>
    </source>
</evidence>
<evidence type="ECO:0008006" key="10">
    <source>
        <dbReference type="Google" id="ProtNLM"/>
    </source>
</evidence>
<dbReference type="PANTHER" id="PTHR31158:SF10">
    <property type="entry name" value="LD27791P"/>
    <property type="match status" value="1"/>
</dbReference>
<evidence type="ECO:0000256" key="3">
    <source>
        <dbReference type="ARBA" id="ARBA00022692"/>
    </source>
</evidence>
<evidence type="ECO:0000256" key="4">
    <source>
        <dbReference type="ARBA" id="ARBA00022989"/>
    </source>
</evidence>
<dbReference type="GO" id="GO:0005789">
    <property type="term" value="C:endoplasmic reticulum membrane"/>
    <property type="evidence" value="ECO:0007669"/>
    <property type="project" value="InterPro"/>
</dbReference>
<keyword evidence="6" id="KW-0325">Glycoprotein</keyword>
<sequence length="418" mass="47371">MMKGLFREGGGPAFYGYSNRTSVTGDIGMVACCLVFLTLYTAFLVIFPGIRKQRFTTFVTVTLSLFIGNVIMVTKLGSSWHVGKTSITSTYCALSKELITADLGVFIGLDHVNITLRAIPYDNSSSVQDIDYNERFSWNGVHEMGERYRDALVRGLPFPILTVAEYFSLSQEGFCWGAAYRAAGYYSDILLWAAFSSWLMMNLLLIVVPRYGAYSMIVTALFLLITCFIYYCMLPVSPLIIRFEENKHLTFSFGWCYWLTLFAGIICGFVGIVIVCIDLIYPHRFSTVLEVDFDTPYDRHIIIEESHYHRKKRSSKGNEESAGIGRRILRRLSSKKDENDEKLARAHGVDNRGFTMDVPNSPWRFAYNRPPIKDVAFKRTISQDSASSIASSSAVVTFVDPKKSFAHDRPEIPKYVFD</sequence>
<evidence type="ECO:0000256" key="2">
    <source>
        <dbReference type="ARBA" id="ARBA00009816"/>
    </source>
</evidence>
<keyword evidence="3 7" id="KW-0812">Transmembrane</keyword>
<feature type="transmembrane region" description="Helical" evidence="7">
    <location>
        <begin position="55"/>
        <end position="74"/>
    </location>
</feature>
<dbReference type="Proteomes" id="UP001367676">
    <property type="component" value="Unassembled WGS sequence"/>
</dbReference>
<accession>A0AAN9Y7Z8</accession>
<keyword evidence="9" id="KW-1185">Reference proteome</keyword>
<comment type="subcellular location">
    <subcellularLocation>
        <location evidence="1">Membrane</location>
        <topology evidence="1">Multi-pass membrane protein</topology>
    </subcellularLocation>
</comment>
<feature type="transmembrane region" description="Helical" evidence="7">
    <location>
        <begin position="214"/>
        <end position="234"/>
    </location>
</feature>
<comment type="caution">
    <text evidence="8">The sequence shown here is derived from an EMBL/GenBank/DDBJ whole genome shotgun (WGS) entry which is preliminary data.</text>
</comment>
<comment type="similarity">
    <text evidence="2">Belongs to the DUOXA family.</text>
</comment>
<dbReference type="Pfam" id="PF10204">
    <property type="entry name" value="DuoxA"/>
    <property type="match status" value="1"/>
</dbReference>
<dbReference type="InterPro" id="IPR018469">
    <property type="entry name" value="Dual_oxidase_maturation_fac"/>
</dbReference>
<proteinExistence type="inferred from homology"/>
<evidence type="ECO:0000256" key="7">
    <source>
        <dbReference type="SAM" id="Phobius"/>
    </source>
</evidence>
<keyword evidence="5 7" id="KW-0472">Membrane</keyword>
<name>A0AAN9Y7Z8_9HEMI</name>
<dbReference type="PANTHER" id="PTHR31158">
    <property type="entry name" value="DUAL OXIDASE 2"/>
    <property type="match status" value="1"/>
</dbReference>